<feature type="region of interest" description="Disordered" evidence="1">
    <location>
        <begin position="1"/>
        <end position="37"/>
    </location>
</feature>
<accession>A0A699WMA3</accession>
<reference evidence="2" key="1">
    <citation type="journal article" date="2019" name="Sci. Rep.">
        <title>Draft genome of Tanacetum cinerariifolium, the natural source of mosquito coil.</title>
        <authorList>
            <person name="Yamashiro T."/>
            <person name="Shiraishi A."/>
            <person name="Satake H."/>
            <person name="Nakayama K."/>
        </authorList>
    </citation>
    <scope>NUCLEOTIDE SEQUENCE</scope>
</reference>
<dbReference type="AlphaFoldDB" id="A0A699WMA3"/>
<dbReference type="EMBL" id="BKCJ011684020">
    <property type="protein sequence ID" value="GFD46816.1"/>
    <property type="molecule type" value="Genomic_DNA"/>
</dbReference>
<evidence type="ECO:0000313" key="2">
    <source>
        <dbReference type="EMBL" id="GFD46816.1"/>
    </source>
</evidence>
<evidence type="ECO:0000256" key="1">
    <source>
        <dbReference type="SAM" id="MobiDB-lite"/>
    </source>
</evidence>
<sequence>MKSSTTNVETPITEEVFHEVSESFQGESSSSSLNDDV</sequence>
<protein>
    <submittedName>
        <fullName evidence="2">Uncharacterized protein</fullName>
    </submittedName>
</protein>
<organism evidence="2">
    <name type="scientific">Tanacetum cinerariifolium</name>
    <name type="common">Dalmatian daisy</name>
    <name type="synonym">Chrysanthemum cinerariifolium</name>
    <dbReference type="NCBI Taxonomy" id="118510"/>
    <lineage>
        <taxon>Eukaryota</taxon>
        <taxon>Viridiplantae</taxon>
        <taxon>Streptophyta</taxon>
        <taxon>Embryophyta</taxon>
        <taxon>Tracheophyta</taxon>
        <taxon>Spermatophyta</taxon>
        <taxon>Magnoliopsida</taxon>
        <taxon>eudicotyledons</taxon>
        <taxon>Gunneridae</taxon>
        <taxon>Pentapetalae</taxon>
        <taxon>asterids</taxon>
        <taxon>campanulids</taxon>
        <taxon>Asterales</taxon>
        <taxon>Asteraceae</taxon>
        <taxon>Asteroideae</taxon>
        <taxon>Anthemideae</taxon>
        <taxon>Anthemidinae</taxon>
        <taxon>Tanacetum</taxon>
    </lineage>
</organism>
<proteinExistence type="predicted"/>
<feature type="non-terminal residue" evidence="2">
    <location>
        <position position="37"/>
    </location>
</feature>
<name>A0A699WMA3_TANCI</name>
<feature type="compositionally biased region" description="Low complexity" evidence="1">
    <location>
        <begin position="22"/>
        <end position="37"/>
    </location>
</feature>
<comment type="caution">
    <text evidence="2">The sequence shown here is derived from an EMBL/GenBank/DDBJ whole genome shotgun (WGS) entry which is preliminary data.</text>
</comment>
<feature type="compositionally biased region" description="Polar residues" evidence="1">
    <location>
        <begin position="1"/>
        <end position="10"/>
    </location>
</feature>
<gene>
    <name evidence="2" type="ORF">Tci_918785</name>
</gene>